<accession>A0AAE0XX19</accession>
<evidence type="ECO:0000313" key="3">
    <source>
        <dbReference type="EMBL" id="KAK3722356.1"/>
    </source>
</evidence>
<feature type="transmembrane region" description="Helical" evidence="2">
    <location>
        <begin position="12"/>
        <end position="36"/>
    </location>
</feature>
<reference evidence="3" key="1">
    <citation type="journal article" date="2023" name="G3 (Bethesda)">
        <title>A reference genome for the long-term kleptoplast-retaining sea slug Elysia crispata morphotype clarki.</title>
        <authorList>
            <person name="Eastman K.E."/>
            <person name="Pendleton A.L."/>
            <person name="Shaikh M.A."/>
            <person name="Suttiyut T."/>
            <person name="Ogas R."/>
            <person name="Tomko P."/>
            <person name="Gavelis G."/>
            <person name="Widhalm J.R."/>
            <person name="Wisecaver J.H."/>
        </authorList>
    </citation>
    <scope>NUCLEOTIDE SEQUENCE</scope>
    <source>
        <strain evidence="3">ECLA1</strain>
    </source>
</reference>
<feature type="transmembrane region" description="Helical" evidence="2">
    <location>
        <begin position="430"/>
        <end position="448"/>
    </location>
</feature>
<evidence type="ECO:0000256" key="1">
    <source>
        <dbReference type="SAM" id="MobiDB-lite"/>
    </source>
</evidence>
<organism evidence="3 4">
    <name type="scientific">Elysia crispata</name>
    <name type="common">lettuce slug</name>
    <dbReference type="NCBI Taxonomy" id="231223"/>
    <lineage>
        <taxon>Eukaryota</taxon>
        <taxon>Metazoa</taxon>
        <taxon>Spiralia</taxon>
        <taxon>Lophotrochozoa</taxon>
        <taxon>Mollusca</taxon>
        <taxon>Gastropoda</taxon>
        <taxon>Heterobranchia</taxon>
        <taxon>Euthyneura</taxon>
        <taxon>Panpulmonata</taxon>
        <taxon>Sacoglossa</taxon>
        <taxon>Placobranchoidea</taxon>
        <taxon>Plakobranchidae</taxon>
        <taxon>Elysia</taxon>
    </lineage>
</organism>
<feature type="transmembrane region" description="Helical" evidence="2">
    <location>
        <begin position="178"/>
        <end position="196"/>
    </location>
</feature>
<sequence>MDTIDYDAREIAWKVLIVTTIVLTLLWNAALLYKIVRAAGGVAAILTGQRGPRHQTFVSLIIGDVFVALFTMVIRARVLFENDTSLTCRSFVLADFYFQFIMPFVYGVGLVVLAVEGMMFRRRARAAHSSQSPGALVSLAISSVPWIFGIIIALPLTIAGADLDKCQVNFTLSRLRAILYVCQLLPVAMAIFFTSLNTCSTQNVSAAVANEQIPAVVSTVPQGQPGFTGIASRGPEQPTAPPMYSPYEEIDGDFSHSHPGLTTPPPTASLDQPTTHPHHTPNYTLTQHYQHPHGGQFQHAQPYSGQFQYTQPYGTQFQHAQPYQNMNAYGQPGFTHHFQAQGSHTGQPPSQVGYLPPGSITYTLNGQPSLIQPPRSLHSYYSLKENSALSVTTLAFFVCVVPFAIFQLSYTLNTDRQDLKEMSQVVISDLVFWLLATRTFVVPFFWVTTGSLRKPSSM</sequence>
<dbReference type="Proteomes" id="UP001283361">
    <property type="component" value="Unassembled WGS sequence"/>
</dbReference>
<gene>
    <name evidence="3" type="ORF">RRG08_041959</name>
</gene>
<dbReference type="AlphaFoldDB" id="A0AAE0XX19"/>
<feature type="transmembrane region" description="Helical" evidence="2">
    <location>
        <begin position="96"/>
        <end position="115"/>
    </location>
</feature>
<comment type="caution">
    <text evidence="3">The sequence shown here is derived from an EMBL/GenBank/DDBJ whole genome shotgun (WGS) entry which is preliminary data.</text>
</comment>
<feature type="region of interest" description="Disordered" evidence="1">
    <location>
        <begin position="228"/>
        <end position="300"/>
    </location>
</feature>
<feature type="transmembrane region" description="Helical" evidence="2">
    <location>
        <begin position="57"/>
        <end position="76"/>
    </location>
</feature>
<protein>
    <recommendedName>
        <fullName evidence="5">G-protein coupled receptors family 1 profile domain-containing protein</fullName>
    </recommendedName>
</protein>
<keyword evidence="2" id="KW-0472">Membrane</keyword>
<keyword evidence="2" id="KW-0812">Transmembrane</keyword>
<proteinExistence type="predicted"/>
<feature type="transmembrane region" description="Helical" evidence="2">
    <location>
        <begin position="136"/>
        <end position="158"/>
    </location>
</feature>
<evidence type="ECO:0000313" key="4">
    <source>
        <dbReference type="Proteomes" id="UP001283361"/>
    </source>
</evidence>
<evidence type="ECO:0008006" key="5">
    <source>
        <dbReference type="Google" id="ProtNLM"/>
    </source>
</evidence>
<keyword evidence="4" id="KW-1185">Reference proteome</keyword>
<evidence type="ECO:0000256" key="2">
    <source>
        <dbReference type="SAM" id="Phobius"/>
    </source>
</evidence>
<keyword evidence="2" id="KW-1133">Transmembrane helix</keyword>
<name>A0AAE0XX19_9GAST</name>
<feature type="transmembrane region" description="Helical" evidence="2">
    <location>
        <begin position="388"/>
        <end position="410"/>
    </location>
</feature>
<dbReference type="EMBL" id="JAWDGP010007375">
    <property type="protein sequence ID" value="KAK3722356.1"/>
    <property type="molecule type" value="Genomic_DNA"/>
</dbReference>